<evidence type="ECO:0000313" key="2">
    <source>
        <dbReference type="EMBL" id="MDO9712255.1"/>
    </source>
</evidence>
<keyword evidence="3" id="KW-1185">Reference proteome</keyword>
<proteinExistence type="predicted"/>
<dbReference type="EMBL" id="JAUTWS010000043">
    <property type="protein sequence ID" value="MDO9712255.1"/>
    <property type="molecule type" value="Genomic_DNA"/>
</dbReference>
<feature type="compositionally biased region" description="Polar residues" evidence="1">
    <location>
        <begin position="66"/>
        <end position="75"/>
    </location>
</feature>
<evidence type="ECO:0000313" key="3">
    <source>
        <dbReference type="Proteomes" id="UP001243009"/>
    </source>
</evidence>
<dbReference type="Proteomes" id="UP001243009">
    <property type="component" value="Unassembled WGS sequence"/>
</dbReference>
<feature type="region of interest" description="Disordered" evidence="1">
    <location>
        <begin position="54"/>
        <end position="75"/>
    </location>
</feature>
<protein>
    <submittedName>
        <fullName evidence="2">Uncharacterized protein</fullName>
    </submittedName>
</protein>
<dbReference type="RefSeq" id="WP_305107110.1">
    <property type="nucleotide sequence ID" value="NZ_JAUTWS010000043.1"/>
</dbReference>
<sequence>MTFRAGALGLTEFFNDDIVLADGGGSGKWARQQRQCSATSSVTVGRFRRVRCHDKQKSDSPELMFDQSTIPPIAI</sequence>
<gene>
    <name evidence="2" type="ORF">Q7A36_28185</name>
</gene>
<evidence type="ECO:0000256" key="1">
    <source>
        <dbReference type="SAM" id="MobiDB-lite"/>
    </source>
</evidence>
<accession>A0ABT9E7U5</accession>
<organism evidence="2 3">
    <name type="scientific">Paracraurococcus lichenis</name>
    <dbReference type="NCBI Taxonomy" id="3064888"/>
    <lineage>
        <taxon>Bacteria</taxon>
        <taxon>Pseudomonadati</taxon>
        <taxon>Pseudomonadota</taxon>
        <taxon>Alphaproteobacteria</taxon>
        <taxon>Acetobacterales</taxon>
        <taxon>Roseomonadaceae</taxon>
        <taxon>Paracraurococcus</taxon>
    </lineage>
</organism>
<name>A0ABT9E7U5_9PROT</name>
<comment type="caution">
    <text evidence="2">The sequence shown here is derived from an EMBL/GenBank/DDBJ whole genome shotgun (WGS) entry which is preliminary data.</text>
</comment>
<reference evidence="2 3" key="1">
    <citation type="submission" date="2023-08" db="EMBL/GenBank/DDBJ databases">
        <title>The draft genome sequence of Paracraurococcus sp. LOR1-02.</title>
        <authorList>
            <person name="Kingkaew E."/>
            <person name="Tanasupawat S."/>
        </authorList>
    </citation>
    <scope>NUCLEOTIDE SEQUENCE [LARGE SCALE GENOMIC DNA]</scope>
    <source>
        <strain evidence="2 3">LOR1-02</strain>
    </source>
</reference>